<accession>A0A2T3W4J3</accession>
<dbReference type="InterPro" id="IPR036812">
    <property type="entry name" value="NAD(P)_OxRdtase_dom_sf"/>
</dbReference>
<evidence type="ECO:0000313" key="3">
    <source>
        <dbReference type="Proteomes" id="UP000240317"/>
    </source>
</evidence>
<dbReference type="PANTHER" id="PTHR43312">
    <property type="entry name" value="D-THREO-ALDOSE 1-DEHYDROGENASE"/>
    <property type="match status" value="1"/>
</dbReference>
<protein>
    <submittedName>
        <fullName evidence="2">Aldo/keto reductase</fullName>
    </submittedName>
</protein>
<dbReference type="SUPFAM" id="SSF51430">
    <property type="entry name" value="NAD(P)-linked oxidoreductase"/>
    <property type="match status" value="1"/>
</dbReference>
<dbReference type="CDD" id="cd19095">
    <property type="entry name" value="AKR_PA4992-like"/>
    <property type="match status" value="1"/>
</dbReference>
<dbReference type="RefSeq" id="WP_107139120.1">
    <property type="nucleotide sequence ID" value="NZ_PYSV01000019.1"/>
</dbReference>
<gene>
    <name evidence="2" type="ORF">C8263_15860</name>
</gene>
<dbReference type="Proteomes" id="UP000240317">
    <property type="component" value="Unassembled WGS sequence"/>
</dbReference>
<name>A0A2T3W4J3_9DEIO</name>
<dbReference type="EMBL" id="PYSV01000019">
    <property type="protein sequence ID" value="PTA66815.1"/>
    <property type="molecule type" value="Genomic_DNA"/>
</dbReference>
<dbReference type="Pfam" id="PF00248">
    <property type="entry name" value="Aldo_ket_red"/>
    <property type="match status" value="1"/>
</dbReference>
<evidence type="ECO:0000313" key="2">
    <source>
        <dbReference type="EMBL" id="PTA66815.1"/>
    </source>
</evidence>
<dbReference type="PANTHER" id="PTHR43312:SF1">
    <property type="entry name" value="NADP-DEPENDENT OXIDOREDUCTASE DOMAIN-CONTAINING PROTEIN"/>
    <property type="match status" value="1"/>
</dbReference>
<reference evidence="2 3" key="1">
    <citation type="submission" date="2018-03" db="EMBL/GenBank/DDBJ databases">
        <title>Draft genome of Deinococcus sp. OD32.</title>
        <authorList>
            <person name="Wang X.-P."/>
            <person name="Du Z.-J."/>
        </authorList>
    </citation>
    <scope>NUCLEOTIDE SEQUENCE [LARGE SCALE GENOMIC DNA]</scope>
    <source>
        <strain evidence="2 3">OD32</strain>
    </source>
</reference>
<dbReference type="InterPro" id="IPR023210">
    <property type="entry name" value="NADP_OxRdtase_dom"/>
</dbReference>
<dbReference type="AlphaFoldDB" id="A0A2T3W4J3"/>
<dbReference type="InterPro" id="IPR053135">
    <property type="entry name" value="AKR2_Oxidoreductase"/>
</dbReference>
<organism evidence="2 3">
    <name type="scientific">Deinococcus arcticus</name>
    <dbReference type="NCBI Taxonomy" id="2136176"/>
    <lineage>
        <taxon>Bacteria</taxon>
        <taxon>Thermotogati</taxon>
        <taxon>Deinococcota</taxon>
        <taxon>Deinococci</taxon>
        <taxon>Deinococcales</taxon>
        <taxon>Deinococcaceae</taxon>
        <taxon>Deinococcus</taxon>
    </lineage>
</organism>
<proteinExistence type="predicted"/>
<evidence type="ECO:0000259" key="1">
    <source>
        <dbReference type="Pfam" id="PF00248"/>
    </source>
</evidence>
<sequence length="297" mass="32253">MEQRAFGDTGLKVSVLGLGAGQVGAASLSEDEAGTLLNRAVDRGITLIDTARGYGLSEERIGRHLAYRRHDFILSTKGGYGAGGAEDWTPQAIRLGIEQALTRLRCDWIDIFHLHSCPADVLRREDLLLALDEARSAGLIRVAAYSGENEALAGAISSGRFGSVETSVNLADQFSRRQLLPAATERGLGVIAKRPIANAAWRFEQRPVGDYAETYWQRLRVLELDAVREATGLDWTAFALRFAAYSPGVHSAIVGTANLENLERNVRLVQEGPLPLDALTHIEAAWLAHGLDWGGEV</sequence>
<keyword evidence="3" id="KW-1185">Reference proteome</keyword>
<comment type="caution">
    <text evidence="2">The sequence shown here is derived from an EMBL/GenBank/DDBJ whole genome shotgun (WGS) entry which is preliminary data.</text>
</comment>
<feature type="domain" description="NADP-dependent oxidoreductase" evidence="1">
    <location>
        <begin position="16"/>
        <end position="285"/>
    </location>
</feature>
<dbReference type="OrthoDB" id="9773828at2"/>
<dbReference type="Gene3D" id="3.20.20.100">
    <property type="entry name" value="NADP-dependent oxidoreductase domain"/>
    <property type="match status" value="1"/>
</dbReference>